<keyword evidence="8" id="KW-0809">Transit peptide</keyword>
<feature type="domain" description="Malonyl-CoA decarboxylase C-terminal" evidence="18">
    <location>
        <begin position="210"/>
        <end position="473"/>
    </location>
</feature>
<dbReference type="GO" id="GO:0046320">
    <property type="term" value="P:regulation of fatty acid oxidation"/>
    <property type="evidence" value="ECO:0007669"/>
    <property type="project" value="UniProtKB-ARBA"/>
</dbReference>
<dbReference type="InterPro" id="IPR042303">
    <property type="entry name" value="Malonyl_CoA_deC_C_sf"/>
</dbReference>
<dbReference type="Gene3D" id="1.20.140.90">
    <property type="entry name" value="Malonyl-CoA decarboxylase, oligemerization domain"/>
    <property type="match status" value="1"/>
</dbReference>
<comment type="subcellular location">
    <subcellularLocation>
        <location evidence="3">Cytoplasm</location>
    </subcellularLocation>
    <subcellularLocation>
        <location evidence="1">Mitochondrion</location>
    </subcellularLocation>
    <subcellularLocation>
        <location evidence="2">Peroxisome</location>
    </subcellularLocation>
</comment>
<dbReference type="GO" id="GO:0005759">
    <property type="term" value="C:mitochondrial matrix"/>
    <property type="evidence" value="ECO:0007669"/>
    <property type="project" value="TreeGrafter"/>
</dbReference>
<dbReference type="OrthoDB" id="426718at2759"/>
<dbReference type="PANTHER" id="PTHR28641:SF1">
    <property type="entry name" value="MALONYL-COA DECARBOXYLASE, MITOCHONDRIAL"/>
    <property type="match status" value="1"/>
</dbReference>
<evidence type="ECO:0000256" key="8">
    <source>
        <dbReference type="ARBA" id="ARBA00022946"/>
    </source>
</evidence>
<dbReference type="InterPro" id="IPR038351">
    <property type="entry name" value="MCD_N_sf"/>
</dbReference>
<reference evidence="20" key="1">
    <citation type="thesis" date="2020" institute="ProQuest LLC" country="789 East Eisenhower Parkway, Ann Arbor, MI, USA">
        <title>Comparative Genomics and Chromosome Evolution.</title>
        <authorList>
            <person name="Mudd A.B."/>
        </authorList>
    </citation>
    <scope>NUCLEOTIDE SEQUENCE</scope>
    <source>
        <strain evidence="20">Female2</strain>
        <tissue evidence="20">Blood</tissue>
    </source>
</reference>
<evidence type="ECO:0000256" key="16">
    <source>
        <dbReference type="ARBA" id="ARBA00067069"/>
    </source>
</evidence>
<keyword evidence="12" id="KW-0275">Fatty acid biosynthesis</keyword>
<evidence type="ECO:0000256" key="14">
    <source>
        <dbReference type="ARBA" id="ARBA00051499"/>
    </source>
</evidence>
<keyword evidence="21" id="KW-1185">Reference proteome</keyword>
<evidence type="ECO:0000313" key="20">
    <source>
        <dbReference type="EMBL" id="KAG8437480.1"/>
    </source>
</evidence>
<evidence type="ECO:0000259" key="19">
    <source>
        <dbReference type="Pfam" id="PF17408"/>
    </source>
</evidence>
<evidence type="ECO:0000256" key="5">
    <source>
        <dbReference type="ARBA" id="ARBA00022516"/>
    </source>
</evidence>
<evidence type="ECO:0000313" key="21">
    <source>
        <dbReference type="Proteomes" id="UP000812440"/>
    </source>
</evidence>
<dbReference type="InterPro" id="IPR007956">
    <property type="entry name" value="Malonyl_CoA_deC_C"/>
</dbReference>
<keyword evidence="6" id="KW-0210">Decarboxylase</keyword>
<evidence type="ECO:0000256" key="17">
    <source>
        <dbReference type="ARBA" id="ARBA00072063"/>
    </source>
</evidence>
<evidence type="ECO:0000256" key="2">
    <source>
        <dbReference type="ARBA" id="ARBA00004275"/>
    </source>
</evidence>
<dbReference type="FunFam" id="3.40.630.150:FF:000001">
    <property type="entry name" value="Malonyl-CoA decarboxylase, mitochondrial"/>
    <property type="match status" value="1"/>
</dbReference>
<dbReference type="Gene3D" id="3.40.630.150">
    <property type="entry name" value="Malonyl-CoA decarboxylase, catalytic domain"/>
    <property type="match status" value="1"/>
</dbReference>
<evidence type="ECO:0000256" key="10">
    <source>
        <dbReference type="ARBA" id="ARBA00023128"/>
    </source>
</evidence>
<evidence type="ECO:0000256" key="4">
    <source>
        <dbReference type="ARBA" id="ARBA00022490"/>
    </source>
</evidence>
<evidence type="ECO:0000256" key="15">
    <source>
        <dbReference type="ARBA" id="ARBA00060678"/>
    </source>
</evidence>
<comment type="catalytic activity">
    <reaction evidence="14">
        <text>malonyl-CoA + H(+) = acetyl-CoA + CO2</text>
        <dbReference type="Rhea" id="RHEA:18781"/>
        <dbReference type="ChEBI" id="CHEBI:15378"/>
        <dbReference type="ChEBI" id="CHEBI:16526"/>
        <dbReference type="ChEBI" id="CHEBI:57288"/>
        <dbReference type="ChEBI" id="CHEBI:57384"/>
        <dbReference type="EC" id="4.1.1.9"/>
    </reaction>
    <physiologicalReaction direction="left-to-right" evidence="14">
        <dbReference type="Rhea" id="RHEA:18782"/>
    </physiologicalReaction>
</comment>
<keyword evidence="13" id="KW-0456">Lyase</keyword>
<dbReference type="Pfam" id="PF17408">
    <property type="entry name" value="MCD_N"/>
    <property type="match status" value="1"/>
</dbReference>
<evidence type="ECO:0000256" key="11">
    <source>
        <dbReference type="ARBA" id="ARBA00023140"/>
    </source>
</evidence>
<protein>
    <recommendedName>
        <fullName evidence="17">Malonyl-CoA decarboxylase, mitochondrial</fullName>
        <ecNumber evidence="16">4.1.1.9</ecNumber>
    </recommendedName>
</protein>
<comment type="caution">
    <text evidence="20">The sequence shown here is derived from an EMBL/GenBank/DDBJ whole genome shotgun (WGS) entry which is preliminary data.</text>
</comment>
<dbReference type="InterPro" id="IPR035372">
    <property type="entry name" value="MCD_N"/>
</dbReference>
<proteinExistence type="predicted"/>
<evidence type="ECO:0000256" key="13">
    <source>
        <dbReference type="ARBA" id="ARBA00023239"/>
    </source>
</evidence>
<evidence type="ECO:0000256" key="9">
    <source>
        <dbReference type="ARBA" id="ARBA00023098"/>
    </source>
</evidence>
<evidence type="ECO:0000256" key="6">
    <source>
        <dbReference type="ARBA" id="ARBA00022793"/>
    </source>
</evidence>
<dbReference type="EMBL" id="JAACNH010000007">
    <property type="protein sequence ID" value="KAG8437480.1"/>
    <property type="molecule type" value="Genomic_DNA"/>
</dbReference>
<evidence type="ECO:0000256" key="12">
    <source>
        <dbReference type="ARBA" id="ARBA00023160"/>
    </source>
</evidence>
<evidence type="ECO:0000259" key="18">
    <source>
        <dbReference type="Pfam" id="PF05292"/>
    </source>
</evidence>
<name>A0A8T2J2D2_9PIPI</name>
<dbReference type="GO" id="GO:0050080">
    <property type="term" value="F:malonyl-CoA decarboxylase activity"/>
    <property type="evidence" value="ECO:0007669"/>
    <property type="project" value="UniProtKB-EC"/>
</dbReference>
<gene>
    <name evidence="20" type="ORF">GDO86_008255</name>
</gene>
<keyword evidence="4" id="KW-0963">Cytoplasm</keyword>
<dbReference type="GO" id="GO:0006085">
    <property type="term" value="P:acetyl-CoA biosynthetic process"/>
    <property type="evidence" value="ECO:0007669"/>
    <property type="project" value="TreeGrafter"/>
</dbReference>
<dbReference type="InterPro" id="IPR038917">
    <property type="entry name" value="Malonyl_CoA_deC"/>
</dbReference>
<dbReference type="GO" id="GO:0005782">
    <property type="term" value="C:peroxisomal matrix"/>
    <property type="evidence" value="ECO:0007669"/>
    <property type="project" value="TreeGrafter"/>
</dbReference>
<dbReference type="GO" id="GO:0006633">
    <property type="term" value="P:fatty acid biosynthetic process"/>
    <property type="evidence" value="ECO:0007669"/>
    <property type="project" value="UniProtKB-KW"/>
</dbReference>
<dbReference type="Pfam" id="PF05292">
    <property type="entry name" value="MCD"/>
    <property type="match status" value="1"/>
</dbReference>
<comment type="pathway">
    <text evidence="15">Metabolic intermediate biosynthesis; acetyl-CoA biosynthesis; acetyl-CoA from malonyl-CoA: step 1/1.</text>
</comment>
<sequence>MRPLLPLLRLQSYQRVVSVGFPLNSSLSPGWRGLGAFCIHFLQPLQMSARQGSSLISPMDELLKSSVPQLPPYETKEKCPPPPELQSVHFMQYYRALDKGERAAFIDQLAADFGVDHAQVAELSSKVVQAQQKRDMGTVLQVEDRLRYYLTPQYKVLFCHLGKLEEGMKFLVDMRADILDSVTSKLADGPHIREMSGVLKSMLSEWFSIGFLNLERVTWQSPCEVLQKISEHEAVHPVRNWTDMKRRVGPYRRCYMFAHSAMPGEPLIVLHVALMENISGSIQAIVKGIPCTEAEEASKVKSAIFYSISLTQQGLQGVELGNYLIKRVVKELQEEFPQIEEFSSLSPIPGFTKWLLGVLGSQIKESGRTELFMESECKEIEDITGGTLSESLKCLFASNEWMRSERLVKALEAPLMRLCAWYLYGEKHRGFALNPVANFHLQNGAVLWRLNWMADTSPRGGTASCGMMVNYRYYLKNTSANSAKYLTMKYIEASDQLLNLVSQFTKNSKL</sequence>
<keyword evidence="11" id="KW-0576">Peroxisome</keyword>
<keyword evidence="5" id="KW-0444">Lipid biosynthesis</keyword>
<dbReference type="EC" id="4.1.1.9" evidence="16"/>
<dbReference type="GO" id="GO:2001294">
    <property type="term" value="P:malonyl-CoA catabolic process"/>
    <property type="evidence" value="ECO:0007669"/>
    <property type="project" value="TreeGrafter"/>
</dbReference>
<keyword evidence="10" id="KW-0496">Mitochondrion</keyword>
<dbReference type="FunFam" id="1.20.140.90:FF:000001">
    <property type="entry name" value="Malonyl-CoA decarboxylase, mitochondrial"/>
    <property type="match status" value="1"/>
</dbReference>
<organism evidence="20 21">
    <name type="scientific">Hymenochirus boettgeri</name>
    <name type="common">Congo dwarf clawed frog</name>
    <dbReference type="NCBI Taxonomy" id="247094"/>
    <lineage>
        <taxon>Eukaryota</taxon>
        <taxon>Metazoa</taxon>
        <taxon>Chordata</taxon>
        <taxon>Craniata</taxon>
        <taxon>Vertebrata</taxon>
        <taxon>Euteleostomi</taxon>
        <taxon>Amphibia</taxon>
        <taxon>Batrachia</taxon>
        <taxon>Anura</taxon>
        <taxon>Pipoidea</taxon>
        <taxon>Pipidae</taxon>
        <taxon>Pipinae</taxon>
        <taxon>Hymenochirus</taxon>
    </lineage>
</organism>
<dbReference type="PANTHER" id="PTHR28641">
    <property type="match status" value="1"/>
</dbReference>
<dbReference type="Proteomes" id="UP000812440">
    <property type="component" value="Chromosome 4"/>
</dbReference>
<keyword evidence="7" id="KW-0276">Fatty acid metabolism</keyword>
<keyword evidence="9" id="KW-0443">Lipid metabolism</keyword>
<evidence type="ECO:0000256" key="3">
    <source>
        <dbReference type="ARBA" id="ARBA00004496"/>
    </source>
</evidence>
<evidence type="ECO:0000256" key="7">
    <source>
        <dbReference type="ARBA" id="ARBA00022832"/>
    </source>
</evidence>
<feature type="domain" description="Malonyl-CoA decarboxylase N-terminal" evidence="19">
    <location>
        <begin position="113"/>
        <end position="207"/>
    </location>
</feature>
<accession>A0A8T2J2D2</accession>
<dbReference type="AlphaFoldDB" id="A0A8T2J2D2"/>
<evidence type="ECO:0000256" key="1">
    <source>
        <dbReference type="ARBA" id="ARBA00004173"/>
    </source>
</evidence>